<evidence type="ECO:0000313" key="4">
    <source>
        <dbReference type="Proteomes" id="UP001220530"/>
    </source>
</evidence>
<sequence>MKKLLRGAFAISVLMAGPVAAQTNMPSEPIVLPAGSSSAVIRDRVDSRDSLVYDLAGSAGEAVTITLSAVTSSANFNVNTPDGQAALFVGSRDGRMFSGVLPENGDYTILVYLVGQASETGGADITLTVTRGDEPMASEDAIALDAMGADFADGLAGGPDFWEVHSLRDDDTLNIRTGPSLENAAIGKVSNGTVMRNLGCEKPRSTIWCQVEATDGTMVKGWAASRYLREAAAPTGDAGAGGHPGTSRPR</sequence>
<feature type="domain" description="SH3b" evidence="2">
    <location>
        <begin position="171"/>
        <end position="228"/>
    </location>
</feature>
<evidence type="ECO:0000256" key="1">
    <source>
        <dbReference type="SAM" id="SignalP"/>
    </source>
</evidence>
<dbReference type="Pfam" id="PF08239">
    <property type="entry name" value="SH3_3"/>
    <property type="match status" value="1"/>
</dbReference>
<dbReference type="Proteomes" id="UP001220530">
    <property type="component" value="Chromosome"/>
</dbReference>
<keyword evidence="4" id="KW-1185">Reference proteome</keyword>
<name>A0ABY7YJ27_9HYPH</name>
<proteinExistence type="predicted"/>
<evidence type="ECO:0000313" key="3">
    <source>
        <dbReference type="EMBL" id="WDR01271.1"/>
    </source>
</evidence>
<dbReference type="RefSeq" id="WP_282217682.1">
    <property type="nucleotide sequence ID" value="NZ_CP118246.1"/>
</dbReference>
<protein>
    <submittedName>
        <fullName evidence="3">SH3 domain-containing protein</fullName>
    </submittedName>
</protein>
<dbReference type="Gene3D" id="2.60.120.380">
    <property type="match status" value="1"/>
</dbReference>
<feature type="signal peptide" evidence="1">
    <location>
        <begin position="1"/>
        <end position="21"/>
    </location>
</feature>
<feature type="chain" id="PRO_5046015848" evidence="1">
    <location>
        <begin position="22"/>
        <end position="250"/>
    </location>
</feature>
<evidence type="ECO:0000259" key="2">
    <source>
        <dbReference type="Pfam" id="PF08239"/>
    </source>
</evidence>
<keyword evidence="1" id="KW-0732">Signal</keyword>
<gene>
    <name evidence="3" type="ORF">PSQ19_10475</name>
</gene>
<dbReference type="EMBL" id="CP118246">
    <property type="protein sequence ID" value="WDR01271.1"/>
    <property type="molecule type" value="Genomic_DNA"/>
</dbReference>
<organism evidence="3 4">
    <name type="scientific">Devosia algicola</name>
    <dbReference type="NCBI Taxonomy" id="3026418"/>
    <lineage>
        <taxon>Bacteria</taxon>
        <taxon>Pseudomonadati</taxon>
        <taxon>Pseudomonadota</taxon>
        <taxon>Alphaproteobacteria</taxon>
        <taxon>Hyphomicrobiales</taxon>
        <taxon>Devosiaceae</taxon>
        <taxon>Devosia</taxon>
    </lineage>
</organism>
<accession>A0ABY7YJ27</accession>
<reference evidence="3 4" key="1">
    <citation type="submission" date="2023-02" db="EMBL/GenBank/DDBJ databases">
        <title>Devosia algicola sp. nov., isolated from the phycosphere of marine algae.</title>
        <authorList>
            <person name="Kim J.M."/>
            <person name="Lee J.K."/>
            <person name="Choi B.J."/>
            <person name="Bayburt H."/>
            <person name="Jeon C.O."/>
        </authorList>
    </citation>
    <scope>NUCLEOTIDE SEQUENCE [LARGE SCALE GENOMIC DNA]</scope>
    <source>
        <strain evidence="3 4">G20-9</strain>
    </source>
</reference>
<dbReference type="Gene3D" id="2.30.30.40">
    <property type="entry name" value="SH3 Domains"/>
    <property type="match status" value="1"/>
</dbReference>
<dbReference type="InterPro" id="IPR003646">
    <property type="entry name" value="SH3-like_bac-type"/>
</dbReference>